<evidence type="ECO:0000313" key="2">
    <source>
        <dbReference type="Proteomes" id="UP001408789"/>
    </source>
</evidence>
<dbReference type="SUPFAM" id="SSF52151">
    <property type="entry name" value="FabD/lysophospholipase-like"/>
    <property type="match status" value="1"/>
</dbReference>
<dbReference type="Proteomes" id="UP001408789">
    <property type="component" value="Unassembled WGS sequence"/>
</dbReference>
<comment type="caution">
    <text evidence="1">The sequence shown here is derived from an EMBL/GenBank/DDBJ whole genome shotgun (WGS) entry which is preliminary data.</text>
</comment>
<dbReference type="AlphaFoldDB" id="A0AAP0CC61"/>
<name>A0AAP0CC61_9ASTR</name>
<organism evidence="1 2">
    <name type="scientific">Deinandra increscens subsp. villosa</name>
    <dbReference type="NCBI Taxonomy" id="3103831"/>
    <lineage>
        <taxon>Eukaryota</taxon>
        <taxon>Viridiplantae</taxon>
        <taxon>Streptophyta</taxon>
        <taxon>Embryophyta</taxon>
        <taxon>Tracheophyta</taxon>
        <taxon>Spermatophyta</taxon>
        <taxon>Magnoliopsida</taxon>
        <taxon>eudicotyledons</taxon>
        <taxon>Gunneridae</taxon>
        <taxon>Pentapetalae</taxon>
        <taxon>asterids</taxon>
        <taxon>campanulids</taxon>
        <taxon>Asterales</taxon>
        <taxon>Asteraceae</taxon>
        <taxon>Asteroideae</taxon>
        <taxon>Heliantheae alliance</taxon>
        <taxon>Madieae</taxon>
        <taxon>Madiinae</taxon>
        <taxon>Deinandra</taxon>
    </lineage>
</organism>
<dbReference type="PANTHER" id="PTHR32176:SF121">
    <property type="entry name" value="PATATIN"/>
    <property type="match status" value="1"/>
</dbReference>
<keyword evidence="2" id="KW-1185">Reference proteome</keyword>
<sequence length="181" mass="20096">MLVAVSQVIKQQFSRKQKLLRSKDGLNSEDYGPFLVISIGTGAPKQTEQYNAKIASKWGALGWLNPLIVVFTQASGDMTDLHMSVFSQAVQSEENYLRIQDDTLSGDESLVDIATQENMVKLREIGENLLAKPASRINLETGCFEPIGDGVTNAEALKEFAKRLSKKRREEAARIIEKPLI</sequence>
<dbReference type="Gene3D" id="3.40.1090.10">
    <property type="entry name" value="Cytosolic phospholipase A2 catalytic domain"/>
    <property type="match status" value="1"/>
</dbReference>
<reference evidence="1 2" key="1">
    <citation type="submission" date="2024-04" db="EMBL/GenBank/DDBJ databases">
        <title>The reference genome of an endangered Asteraceae, Deinandra increscens subsp. villosa, native to the Central Coast of California.</title>
        <authorList>
            <person name="Guilliams M."/>
            <person name="Hasenstab-Lehman K."/>
            <person name="Meyer R."/>
            <person name="Mcevoy S."/>
        </authorList>
    </citation>
    <scope>NUCLEOTIDE SEQUENCE [LARGE SCALE GENOMIC DNA]</scope>
    <source>
        <tissue evidence="1">Leaf</tissue>
    </source>
</reference>
<gene>
    <name evidence="1" type="ORF">SSX86_030277</name>
</gene>
<dbReference type="InterPro" id="IPR016035">
    <property type="entry name" value="Acyl_Trfase/lysoPLipase"/>
</dbReference>
<dbReference type="GO" id="GO:0004620">
    <property type="term" value="F:phospholipase activity"/>
    <property type="evidence" value="ECO:0007669"/>
    <property type="project" value="TreeGrafter"/>
</dbReference>
<dbReference type="EMBL" id="JBCNJP010000247">
    <property type="protein sequence ID" value="KAK9050753.1"/>
    <property type="molecule type" value="Genomic_DNA"/>
</dbReference>
<proteinExistence type="predicted"/>
<dbReference type="PANTHER" id="PTHR32176">
    <property type="entry name" value="XYLOSE ISOMERASE"/>
    <property type="match status" value="1"/>
</dbReference>
<accession>A0AAP0CC61</accession>
<protein>
    <recommendedName>
        <fullName evidence="3">Patatin</fullName>
    </recommendedName>
</protein>
<dbReference type="GO" id="GO:0047372">
    <property type="term" value="F:monoacylglycerol lipase activity"/>
    <property type="evidence" value="ECO:0007669"/>
    <property type="project" value="TreeGrafter"/>
</dbReference>
<evidence type="ECO:0008006" key="3">
    <source>
        <dbReference type="Google" id="ProtNLM"/>
    </source>
</evidence>
<evidence type="ECO:0000313" key="1">
    <source>
        <dbReference type="EMBL" id="KAK9050753.1"/>
    </source>
</evidence>